<comment type="caution">
    <text evidence="1">The sequence shown here is derived from an EMBL/GenBank/DDBJ whole genome shotgun (WGS) entry which is preliminary data.</text>
</comment>
<sequence>MENKTISIFITLLFVATAFTNCKPEKKDDNTPVVALLLYANDQLSGSCAEITKNSSTSYTATVSSLPKGSCSQPATKEEAISKTQALLEKIVAIYTKAGSVCDSSSASISTFHNNRITTFRNMTTEQYNASIANKRVIAITNIVTETYNQLKNGNGYTDAQIAAIKPGSSEDYYALNAFEGSNLAACTTAIQNSGAYAGFFTTPPTVVAISSCTYGSSQPATTKCATLNTEF</sequence>
<evidence type="ECO:0000313" key="1">
    <source>
        <dbReference type="EMBL" id="TGL87845.1"/>
    </source>
</evidence>
<protein>
    <submittedName>
        <fullName evidence="1">Uncharacterized protein</fullName>
    </submittedName>
</protein>
<dbReference type="RefSeq" id="WP_135586996.1">
    <property type="nucleotide sequence ID" value="NZ_RQGO01000001.1"/>
</dbReference>
<name>A0A4Z1A952_9LEPT</name>
<organism evidence="1 2">
    <name type="scientific">Leptospira congkakensis</name>
    <dbReference type="NCBI Taxonomy" id="2484932"/>
    <lineage>
        <taxon>Bacteria</taxon>
        <taxon>Pseudomonadati</taxon>
        <taxon>Spirochaetota</taxon>
        <taxon>Spirochaetia</taxon>
        <taxon>Leptospirales</taxon>
        <taxon>Leptospiraceae</taxon>
        <taxon>Leptospira</taxon>
    </lineage>
</organism>
<dbReference type="AlphaFoldDB" id="A0A4Z1A952"/>
<accession>A0A4Z1A952</accession>
<keyword evidence="2" id="KW-1185">Reference proteome</keyword>
<dbReference type="EMBL" id="RQGP01000027">
    <property type="protein sequence ID" value="TGL87845.1"/>
    <property type="molecule type" value="Genomic_DNA"/>
</dbReference>
<reference evidence="1" key="1">
    <citation type="journal article" date="2019" name="PLoS Negl. Trop. Dis.">
        <title>Revisiting the worldwide diversity of Leptospira species in the environment.</title>
        <authorList>
            <person name="Vincent A.T."/>
            <person name="Schiettekatte O."/>
            <person name="Bourhy P."/>
            <person name="Veyrier F.J."/>
            <person name="Picardeau M."/>
        </authorList>
    </citation>
    <scope>NUCLEOTIDE SEQUENCE [LARGE SCALE GENOMIC DNA]</scope>
    <source>
        <strain evidence="1">201702422</strain>
    </source>
</reference>
<dbReference type="Proteomes" id="UP000298263">
    <property type="component" value="Unassembled WGS sequence"/>
</dbReference>
<dbReference type="OrthoDB" id="346185at2"/>
<proteinExistence type="predicted"/>
<evidence type="ECO:0000313" key="2">
    <source>
        <dbReference type="Proteomes" id="UP000298263"/>
    </source>
</evidence>
<gene>
    <name evidence="1" type="ORF">EHQ69_17270</name>
</gene>